<evidence type="ECO:0000313" key="2">
    <source>
        <dbReference type="Proteomes" id="UP000005707"/>
    </source>
</evidence>
<comment type="caution">
    <text evidence="1">The sequence shown here is derived from an EMBL/GenBank/DDBJ whole genome shotgun (WGS) entry which is preliminary data.</text>
</comment>
<keyword evidence="2" id="KW-1185">Reference proteome</keyword>
<proteinExistence type="predicted"/>
<reference evidence="1 2" key="2">
    <citation type="journal article" date="2013" name="PLoS ONE">
        <title>INDIGO - INtegrated Data Warehouse of MIcrobial GenOmes with Examples from the Red Sea Extremophiles.</title>
        <authorList>
            <person name="Alam I."/>
            <person name="Antunes A."/>
            <person name="Kamau A.A."/>
            <person name="Ba Alawi W."/>
            <person name="Kalkatawi M."/>
            <person name="Stingl U."/>
            <person name="Bajic V.B."/>
        </authorList>
    </citation>
    <scope>NUCLEOTIDE SEQUENCE [LARGE SCALE GENOMIC DNA]</scope>
    <source>
        <strain evidence="1 2">SSD-17B</strain>
    </source>
</reference>
<sequence length="60" mass="6790">MLGLSVIKGTFKPEVYTEVVSLERPKIGKVDGFGESEDNIDYIVKVRCNQLSRGCKTWRV</sequence>
<organism evidence="1 2">
    <name type="scientific">Haloplasma contractile SSD-17B</name>
    <dbReference type="NCBI Taxonomy" id="1033810"/>
    <lineage>
        <taxon>Bacteria</taxon>
        <taxon>Bacillati</taxon>
        <taxon>Mycoplasmatota</taxon>
        <taxon>Mollicutes</taxon>
        <taxon>Haloplasmatales</taxon>
        <taxon>Haloplasmataceae</taxon>
        <taxon>Haloplasma</taxon>
    </lineage>
</organism>
<evidence type="ECO:0000313" key="1">
    <source>
        <dbReference type="EMBL" id="ERJ13308.1"/>
    </source>
</evidence>
<reference evidence="1 2" key="1">
    <citation type="journal article" date="2011" name="J. Bacteriol.">
        <title>Genome sequence of Haloplasma contractile, an unusual contractile bacterium from a deep-sea anoxic brine lake.</title>
        <authorList>
            <person name="Antunes A."/>
            <person name="Alam I."/>
            <person name="El Dorry H."/>
            <person name="Siam R."/>
            <person name="Robertson A."/>
            <person name="Bajic V.B."/>
            <person name="Stingl U."/>
        </authorList>
    </citation>
    <scope>NUCLEOTIDE SEQUENCE [LARGE SCALE GENOMIC DNA]</scope>
    <source>
        <strain evidence="1 2">SSD-17B</strain>
    </source>
</reference>
<name>U2EE95_9MOLU</name>
<accession>U2EE95</accession>
<dbReference type="EMBL" id="AFNU02000002">
    <property type="protein sequence ID" value="ERJ13308.1"/>
    <property type="molecule type" value="Genomic_DNA"/>
</dbReference>
<gene>
    <name evidence="1" type="ORF">HLPCO_000937</name>
</gene>
<protein>
    <submittedName>
        <fullName evidence="1">Uncharacterized protein</fullName>
    </submittedName>
</protein>
<dbReference type="AlphaFoldDB" id="U2EE95"/>
<dbReference type="Proteomes" id="UP000005707">
    <property type="component" value="Unassembled WGS sequence"/>
</dbReference>
<dbReference type="InParanoid" id="U2EE95"/>